<dbReference type="Proteomes" id="UP000320799">
    <property type="component" value="Segment"/>
</dbReference>
<keyword evidence="2" id="KW-1185">Reference proteome</keyword>
<accession>A0A514CSL6</accession>
<evidence type="ECO:0000313" key="2">
    <source>
        <dbReference type="Proteomes" id="UP000320799"/>
    </source>
</evidence>
<sequence>MSETTQEALKKVMEHMQSLSSEELHAQLAEYSNDPMTLAFKEAGEFMEWLNEKAEADPEFREKLRLLSAQSE</sequence>
<name>A0A514CSL6_9CAUD</name>
<dbReference type="GeneID" id="56135920"/>
<dbReference type="RefSeq" id="YP_009903644.1">
    <property type="nucleotide sequence ID" value="NC_049849.1"/>
</dbReference>
<protein>
    <submittedName>
        <fullName evidence="1">Uncharacterized protein</fullName>
    </submittedName>
</protein>
<proteinExistence type="predicted"/>
<evidence type="ECO:0000313" key="1">
    <source>
        <dbReference type="EMBL" id="QDH83463.1"/>
    </source>
</evidence>
<dbReference type="KEGG" id="vg:56135920"/>
<reference evidence="1 2" key="1">
    <citation type="submission" date="2019-06" db="EMBL/GenBank/DDBJ databases">
        <authorList>
            <person name="Kincaid V.D."/>
            <person name="Fuller A."/>
            <person name="Hodges K."/>
            <person name="Bansal M."/>
            <person name="Essig J."/>
            <person name="Johnson A."/>
        </authorList>
    </citation>
    <scope>NUCLEOTIDE SEQUENCE [LARGE SCALE GENOMIC DNA]</scope>
</reference>
<organism evidence="1 2">
    <name type="scientific">Achromobacter phage Motura</name>
    <dbReference type="NCBI Taxonomy" id="2591403"/>
    <lineage>
        <taxon>Viruses</taxon>
        <taxon>Duplodnaviria</taxon>
        <taxon>Heunggongvirae</taxon>
        <taxon>Uroviricota</taxon>
        <taxon>Caudoviricetes</taxon>
        <taxon>Moturavirus</taxon>
        <taxon>Moturavirus motura</taxon>
    </lineage>
</organism>
<dbReference type="EMBL" id="MN094788">
    <property type="protein sequence ID" value="QDH83463.1"/>
    <property type="molecule type" value="Genomic_DNA"/>
</dbReference>